<dbReference type="EMBL" id="LAZR01000501">
    <property type="protein sequence ID" value="KKN66445.1"/>
    <property type="molecule type" value="Genomic_DNA"/>
</dbReference>
<evidence type="ECO:0000313" key="1">
    <source>
        <dbReference type="EMBL" id="KKN66445.1"/>
    </source>
</evidence>
<comment type="caution">
    <text evidence="1">The sequence shown here is derived from an EMBL/GenBank/DDBJ whole genome shotgun (WGS) entry which is preliminary data.</text>
</comment>
<protein>
    <submittedName>
        <fullName evidence="1">Uncharacterized protein</fullName>
    </submittedName>
</protein>
<name>A0A0F9SC52_9ZZZZ</name>
<sequence length="96" mass="11197">MDEKKIVGIRRDRFLNTIEEHLGIIDFDILNKTYDKMLAERKTMGEFFTFILVNYIQNAPGVYGDYNTGDIDHLIGEFEKIIQELKIKKNNLKGGK</sequence>
<reference evidence="1" key="1">
    <citation type="journal article" date="2015" name="Nature">
        <title>Complex archaea that bridge the gap between prokaryotes and eukaryotes.</title>
        <authorList>
            <person name="Spang A."/>
            <person name="Saw J.H."/>
            <person name="Jorgensen S.L."/>
            <person name="Zaremba-Niedzwiedzka K."/>
            <person name="Martijn J."/>
            <person name="Lind A.E."/>
            <person name="van Eijk R."/>
            <person name="Schleper C."/>
            <person name="Guy L."/>
            <person name="Ettema T.J."/>
        </authorList>
    </citation>
    <scope>NUCLEOTIDE SEQUENCE</scope>
</reference>
<gene>
    <name evidence="1" type="ORF">LCGC14_0471670</name>
</gene>
<dbReference type="AlphaFoldDB" id="A0A0F9SC52"/>
<proteinExistence type="predicted"/>
<accession>A0A0F9SC52</accession>
<organism evidence="1">
    <name type="scientific">marine sediment metagenome</name>
    <dbReference type="NCBI Taxonomy" id="412755"/>
    <lineage>
        <taxon>unclassified sequences</taxon>
        <taxon>metagenomes</taxon>
        <taxon>ecological metagenomes</taxon>
    </lineage>
</organism>